<dbReference type="PROSITE" id="PS51257">
    <property type="entry name" value="PROKAR_LIPOPROTEIN"/>
    <property type="match status" value="1"/>
</dbReference>
<dbReference type="AlphaFoldDB" id="A0A6B3L7L6"/>
<name>A0A6B3L7L6_9BACT</name>
<evidence type="ECO:0000313" key="3">
    <source>
        <dbReference type="EMBL" id="QQL44523.1"/>
    </source>
</evidence>
<gene>
    <name evidence="3" type="ORF">G3M56_011620</name>
</gene>
<dbReference type="Proteomes" id="UP000475117">
    <property type="component" value="Chromosome"/>
</dbReference>
<proteinExistence type="predicted"/>
<dbReference type="RefSeq" id="WP_164363695.1">
    <property type="nucleotide sequence ID" value="NZ_CP066776.1"/>
</dbReference>
<dbReference type="InterPro" id="IPR005586">
    <property type="entry name" value="ABC_trans_aux"/>
</dbReference>
<feature type="signal peptide" evidence="1">
    <location>
        <begin position="1"/>
        <end position="23"/>
    </location>
</feature>
<organism evidence="3 4">
    <name type="scientific">Sulfuriroseicoccus oceanibius</name>
    <dbReference type="NCBI Taxonomy" id="2707525"/>
    <lineage>
        <taxon>Bacteria</taxon>
        <taxon>Pseudomonadati</taxon>
        <taxon>Verrucomicrobiota</taxon>
        <taxon>Verrucomicrobiia</taxon>
        <taxon>Verrucomicrobiales</taxon>
        <taxon>Verrucomicrobiaceae</taxon>
        <taxon>Sulfuriroseicoccus</taxon>
    </lineage>
</organism>
<keyword evidence="4" id="KW-1185">Reference proteome</keyword>
<dbReference type="KEGG" id="soa:G3M56_011620"/>
<evidence type="ECO:0000313" key="4">
    <source>
        <dbReference type="Proteomes" id="UP000475117"/>
    </source>
</evidence>
<dbReference type="EMBL" id="CP066776">
    <property type="protein sequence ID" value="QQL44523.1"/>
    <property type="molecule type" value="Genomic_DNA"/>
</dbReference>
<accession>A0A6B3L7L6</accession>
<dbReference type="Gene3D" id="3.40.50.10610">
    <property type="entry name" value="ABC-type transport auxiliary lipoprotein component"/>
    <property type="match status" value="1"/>
</dbReference>
<evidence type="ECO:0000259" key="2">
    <source>
        <dbReference type="Pfam" id="PF03886"/>
    </source>
</evidence>
<sequence length="204" mass="22388">MKTLTTLLALGSCLLLGSCALLTKTSDKRAIYTLRPIEHTPLATMPTFSAHVTSVSIPGYLDRSELVTRSSPNQLDIRHRAVWGDDLQSDIARTLATNLRSLLGTSYIVARDSNLARRDDATRIDLEINRFEPLPGGRQIEFSGLYSLRQSYSPQPARILPFSIILDQAQASATNSATLMSVETMNAALDELSLQIAQALIDRS</sequence>
<reference evidence="3 4" key="1">
    <citation type="submission" date="2020-12" db="EMBL/GenBank/DDBJ databases">
        <title>Sulforoseuscoccus oceanibium gen. nov., sp. nov., a representative of the phylum Verrucomicrobia with special cytoplasmic membrane, and proposal of Sulforoseuscoccusaceae fam. nov.</title>
        <authorList>
            <person name="Xi F."/>
        </authorList>
    </citation>
    <scope>NUCLEOTIDE SEQUENCE [LARGE SCALE GENOMIC DNA]</scope>
    <source>
        <strain evidence="3 4">T37</strain>
    </source>
</reference>
<keyword evidence="1" id="KW-0732">Signal</keyword>
<dbReference type="SUPFAM" id="SSF159594">
    <property type="entry name" value="XCC0632-like"/>
    <property type="match status" value="1"/>
</dbReference>
<evidence type="ECO:0000256" key="1">
    <source>
        <dbReference type="SAM" id="SignalP"/>
    </source>
</evidence>
<dbReference type="Pfam" id="PF03886">
    <property type="entry name" value="ABC_trans_aux"/>
    <property type="match status" value="1"/>
</dbReference>
<feature type="chain" id="PRO_5035157560" evidence="1">
    <location>
        <begin position="24"/>
        <end position="204"/>
    </location>
</feature>
<feature type="domain" description="ABC-type transport auxiliary lipoprotein component" evidence="2">
    <location>
        <begin position="32"/>
        <end position="197"/>
    </location>
</feature>
<protein>
    <submittedName>
        <fullName evidence="3">Membrane integrity-associated transporter subunit PqiC</fullName>
    </submittedName>
</protein>